<dbReference type="InterPro" id="IPR046462">
    <property type="entry name" value="TerL_nuclease"/>
</dbReference>
<dbReference type="PANTHER" id="PTHR41287">
    <property type="match status" value="1"/>
</dbReference>
<protein>
    <submittedName>
        <fullName evidence="3">Terminase</fullName>
    </submittedName>
</protein>
<dbReference type="AlphaFoldDB" id="A0A922TC14"/>
<dbReference type="Proteomes" id="UP000052167">
    <property type="component" value="Unassembled WGS sequence"/>
</dbReference>
<evidence type="ECO:0000313" key="3">
    <source>
        <dbReference type="EMBL" id="KEQ10247.1"/>
    </source>
</evidence>
<proteinExistence type="predicted"/>
<gene>
    <name evidence="3" type="ORF">GV68_15105</name>
</gene>
<dbReference type="EMBL" id="JOKJ01000003">
    <property type="protein sequence ID" value="KEQ10247.1"/>
    <property type="molecule type" value="Genomic_DNA"/>
</dbReference>
<feature type="domain" description="Terminase large subunit-like endonuclease" evidence="2">
    <location>
        <begin position="234"/>
        <end position="521"/>
    </location>
</feature>
<comment type="caution">
    <text evidence="3">The sequence shown here is derived from an EMBL/GenBank/DDBJ whole genome shotgun (WGS) entry which is preliminary data.</text>
</comment>
<keyword evidence="4" id="KW-1185">Reference proteome</keyword>
<evidence type="ECO:0000259" key="1">
    <source>
        <dbReference type="Pfam" id="PF03354"/>
    </source>
</evidence>
<evidence type="ECO:0000259" key="2">
    <source>
        <dbReference type="Pfam" id="PF20441"/>
    </source>
</evidence>
<dbReference type="InterPro" id="IPR027417">
    <property type="entry name" value="P-loop_NTPase"/>
</dbReference>
<reference evidence="3 4" key="1">
    <citation type="submission" date="2014-06" db="EMBL/GenBank/DDBJ databases">
        <title>Rhizobium pelagicum/R2-400B4.</title>
        <authorList>
            <person name="Kimes N.E."/>
            <person name="Lopez-Perez M."/>
        </authorList>
    </citation>
    <scope>NUCLEOTIDE SEQUENCE [LARGE SCALE GENOMIC DNA]</scope>
    <source>
        <strain evidence="3 4">R2-400B4</strain>
    </source>
</reference>
<dbReference type="Gene3D" id="3.30.420.240">
    <property type="match status" value="1"/>
</dbReference>
<dbReference type="InterPro" id="IPR005021">
    <property type="entry name" value="Terminase_largesu-like"/>
</dbReference>
<sequence length="548" mass="60962">MPKSAFPQWINDGSPIDDPLGYGQEAVDFIRALKHPASTAPKGRFQLYDFQERMTRRIYGPRNPDGSRIVRTVFLMLPRGNRKTSIAAAWALLHTIGPEARSAGQAIFAASDREQAGIGFKEAANIVREDRRIVAATRIYDAHNSAKKIMARPNKAELLAVSSDGAAQHGKTPSFVLVDEIHAWKGRDLWEALKSGMAKVPDTLMIIATTAGRGQENIGFEIYDYARKVATGEIEDPSFLPIIFEAEPGDDWRDEAVWHKVNPGLAHGFPDLGGLRTMAHEAEHRPAERFAFQQFHLNMWQAASRDPLFDMAVYDAGRDPNFDLADLEGLPCWLGVDLSRSGDLTAIVGAWRHEDGRITVHPWFFLPSEGLEDKGKREQVPYTRWRDEGLLNVIDGPVIEPDVIADRIIDLCGTYDVREVVFDPSLAGPLMSKLMDHGINVLQVPQTAKHMHGPICDLERIVNGRRIRHGAHPILRNHFESVVVKRATSASELTTMHKGTRHSNHIDGAIASALSVFRAAANDNQPALHELDPDEYAARMDAMWDEAA</sequence>
<organism evidence="3 4">
    <name type="scientific">Pseudorhizobium pelagicum</name>
    <dbReference type="NCBI Taxonomy" id="1509405"/>
    <lineage>
        <taxon>Bacteria</taxon>
        <taxon>Pseudomonadati</taxon>
        <taxon>Pseudomonadota</taxon>
        <taxon>Alphaproteobacteria</taxon>
        <taxon>Hyphomicrobiales</taxon>
        <taxon>Rhizobiaceae</taxon>
        <taxon>Rhizobium/Agrobacterium group</taxon>
        <taxon>Pseudorhizobium</taxon>
    </lineage>
</organism>
<evidence type="ECO:0000313" key="4">
    <source>
        <dbReference type="Proteomes" id="UP000052167"/>
    </source>
</evidence>
<dbReference type="OrthoDB" id="9760250at2"/>
<dbReference type="GO" id="GO:0004519">
    <property type="term" value="F:endonuclease activity"/>
    <property type="evidence" value="ECO:0007669"/>
    <property type="project" value="InterPro"/>
</dbReference>
<feature type="domain" description="Terminase large subunit-like ATPase" evidence="1">
    <location>
        <begin position="50"/>
        <end position="227"/>
    </location>
</feature>
<accession>A0A922TC14</accession>
<dbReference type="InterPro" id="IPR046461">
    <property type="entry name" value="TerL_ATPase"/>
</dbReference>
<dbReference type="Pfam" id="PF03354">
    <property type="entry name" value="TerL_ATPase"/>
    <property type="match status" value="1"/>
</dbReference>
<dbReference type="Pfam" id="PF20441">
    <property type="entry name" value="TerL_nuclease"/>
    <property type="match status" value="1"/>
</dbReference>
<dbReference type="RefSeq" id="WP_037163131.1">
    <property type="nucleotide sequence ID" value="NZ_CAJXID010000001.1"/>
</dbReference>
<name>A0A922TC14_9HYPH</name>
<dbReference type="PANTHER" id="PTHR41287:SF1">
    <property type="entry name" value="PROTEIN YMFN"/>
    <property type="match status" value="1"/>
</dbReference>
<dbReference type="Gene3D" id="3.40.50.300">
    <property type="entry name" value="P-loop containing nucleotide triphosphate hydrolases"/>
    <property type="match status" value="1"/>
</dbReference>